<dbReference type="SUPFAM" id="SSF161098">
    <property type="entry name" value="MetI-like"/>
    <property type="match status" value="1"/>
</dbReference>
<reference evidence="13" key="1">
    <citation type="submission" date="2016-10" db="EMBL/GenBank/DDBJ databases">
        <authorList>
            <person name="Wibberg D."/>
        </authorList>
    </citation>
    <scope>NUCLEOTIDE SEQUENCE [LARGE SCALE GENOMIC DNA]</scope>
</reference>
<reference evidence="11" key="3">
    <citation type="submission" date="2016-10" db="EMBL/GenBank/DDBJ databases">
        <authorList>
            <person name="de Groot N.N."/>
        </authorList>
    </citation>
    <scope>NUCLEOTIDE SEQUENCE [LARGE SCALE GENOMIC DNA]</scope>
    <source>
        <strain evidence="11">CCBAU85039</strain>
    </source>
</reference>
<evidence type="ECO:0000256" key="1">
    <source>
        <dbReference type="ARBA" id="ARBA00004651"/>
    </source>
</evidence>
<dbReference type="GO" id="GO:0015833">
    <property type="term" value="P:peptide transport"/>
    <property type="evidence" value="ECO:0007669"/>
    <property type="project" value="UniProtKB-KW"/>
</dbReference>
<dbReference type="PROSITE" id="PS50928">
    <property type="entry name" value="ABC_TM1"/>
    <property type="match status" value="1"/>
</dbReference>
<keyword evidence="3" id="KW-1003">Cell membrane</keyword>
<dbReference type="GO" id="GO:0015031">
    <property type="term" value="P:protein transport"/>
    <property type="evidence" value="ECO:0007669"/>
    <property type="project" value="UniProtKB-KW"/>
</dbReference>
<keyword evidence="14" id="KW-1185">Reference proteome</keyword>
<protein>
    <submittedName>
        <fullName evidence="12">Peptide/nickel transport system permease protein</fullName>
    </submittedName>
    <submittedName>
        <fullName evidence="11">Putative D,D-dipeptide transport system permease protein DdpC</fullName>
    </submittedName>
</protein>
<evidence type="ECO:0000313" key="13">
    <source>
        <dbReference type="Proteomes" id="UP000183063"/>
    </source>
</evidence>
<dbReference type="PANTHER" id="PTHR43386">
    <property type="entry name" value="OLIGOPEPTIDE TRANSPORT SYSTEM PERMEASE PROTEIN APPC"/>
    <property type="match status" value="1"/>
</dbReference>
<evidence type="ECO:0000313" key="11">
    <source>
        <dbReference type="EMBL" id="SEI12285.1"/>
    </source>
</evidence>
<feature type="transmembrane region" description="Helical" evidence="9">
    <location>
        <begin position="257"/>
        <end position="279"/>
    </location>
</feature>
<feature type="transmembrane region" description="Helical" evidence="9">
    <location>
        <begin position="213"/>
        <end position="237"/>
    </location>
</feature>
<proteinExistence type="inferred from homology"/>
<dbReference type="Gene3D" id="1.10.3720.10">
    <property type="entry name" value="MetI-like"/>
    <property type="match status" value="1"/>
</dbReference>
<dbReference type="CDD" id="cd06261">
    <property type="entry name" value="TM_PBP2"/>
    <property type="match status" value="1"/>
</dbReference>
<evidence type="ECO:0000256" key="4">
    <source>
        <dbReference type="ARBA" id="ARBA00022692"/>
    </source>
</evidence>
<reference evidence="12 14" key="2">
    <citation type="submission" date="2016-10" db="EMBL/GenBank/DDBJ databases">
        <authorList>
            <person name="Varghese N."/>
            <person name="Submissions S."/>
        </authorList>
    </citation>
    <scope>NUCLEOTIDE SEQUENCE [LARGE SCALE GENOMIC DNA]</scope>
    <source>
        <strain evidence="12 14">CGMCC 1.7071</strain>
    </source>
</reference>
<dbReference type="InterPro" id="IPR050366">
    <property type="entry name" value="BP-dependent_transpt_permease"/>
</dbReference>
<dbReference type="Proteomes" id="UP000198939">
    <property type="component" value="Unassembled WGS sequence"/>
</dbReference>
<keyword evidence="7 9" id="KW-1133">Transmembrane helix</keyword>
<dbReference type="PANTHER" id="PTHR43386:SF1">
    <property type="entry name" value="D,D-DIPEPTIDE TRANSPORT SYSTEM PERMEASE PROTEIN DDPC-RELATED"/>
    <property type="match status" value="1"/>
</dbReference>
<keyword evidence="8 9" id="KW-0472">Membrane</keyword>
<evidence type="ECO:0000256" key="8">
    <source>
        <dbReference type="ARBA" id="ARBA00023136"/>
    </source>
</evidence>
<dbReference type="Proteomes" id="UP000183063">
    <property type="component" value="Unassembled WGS sequence"/>
</dbReference>
<dbReference type="STRING" id="501024.RTCCBAU85039_4793"/>
<comment type="subcellular location">
    <subcellularLocation>
        <location evidence="1 9">Cell membrane</location>
        <topology evidence="1 9">Multi-pass membrane protein</topology>
    </subcellularLocation>
</comment>
<sequence>MTTTVEKRHDIGRFHILRLISRDRLALAAVIFLVVVIFCAVLGPWLMGDLIDKPNFRARNMAPFSFSQGWAYVLGADTLGRSLLARLVVGAQNTLGIAFCAVLCSIVIGGLLGLVAGYSRGIASAIILRGADIVMSFPSLLLALIVLFSLGPSITNLVIVLAITRVPIYLRTTRAEVLEVRERMFVSAAMALGASHSRILFRHIAPIVVPTLVTIGAIDFATVVLAESALSFLGLGIQAPQFTWGAMVATGRGYLSTAWWIAFWPGLAILLTTLSLNILSSWWRTYADPQQRWRIELARSKKRLQEKRT</sequence>
<feature type="transmembrane region" description="Helical" evidence="9">
    <location>
        <begin position="140"/>
        <end position="164"/>
    </location>
</feature>
<evidence type="ECO:0000256" key="3">
    <source>
        <dbReference type="ARBA" id="ARBA00022475"/>
    </source>
</evidence>
<evidence type="ECO:0000256" key="7">
    <source>
        <dbReference type="ARBA" id="ARBA00022989"/>
    </source>
</evidence>
<dbReference type="EMBL" id="FNXB01000032">
    <property type="protein sequence ID" value="SEI12285.1"/>
    <property type="molecule type" value="Genomic_DNA"/>
</dbReference>
<evidence type="ECO:0000256" key="6">
    <source>
        <dbReference type="ARBA" id="ARBA00022927"/>
    </source>
</evidence>
<dbReference type="Pfam" id="PF12911">
    <property type="entry name" value="OppC_N"/>
    <property type="match status" value="1"/>
</dbReference>
<evidence type="ECO:0000313" key="14">
    <source>
        <dbReference type="Proteomes" id="UP000198939"/>
    </source>
</evidence>
<dbReference type="InterPro" id="IPR035906">
    <property type="entry name" value="MetI-like_sf"/>
</dbReference>
<keyword evidence="2 9" id="KW-0813">Transport</keyword>
<feature type="domain" description="ABC transmembrane type-1" evidence="10">
    <location>
        <begin position="91"/>
        <end position="280"/>
    </location>
</feature>
<evidence type="ECO:0000256" key="2">
    <source>
        <dbReference type="ARBA" id="ARBA00022448"/>
    </source>
</evidence>
<comment type="similarity">
    <text evidence="9">Belongs to the binding-protein-dependent transport system permease family.</text>
</comment>
<dbReference type="GO" id="GO:0055085">
    <property type="term" value="P:transmembrane transport"/>
    <property type="evidence" value="ECO:0007669"/>
    <property type="project" value="InterPro"/>
</dbReference>
<feature type="transmembrane region" description="Helical" evidence="9">
    <location>
        <begin position="95"/>
        <end position="119"/>
    </location>
</feature>
<keyword evidence="4 9" id="KW-0812">Transmembrane</keyword>
<accession>A0A1H8SDS1</accession>
<evidence type="ECO:0000256" key="5">
    <source>
        <dbReference type="ARBA" id="ARBA00022856"/>
    </source>
</evidence>
<gene>
    <name evidence="11" type="primary">ddpC_4</name>
    <name evidence="11" type="ORF">RTCCBAU85039_4793</name>
    <name evidence="12" type="ORF">SAMN05216228_102456</name>
</gene>
<dbReference type="InterPro" id="IPR025966">
    <property type="entry name" value="OppC_N"/>
</dbReference>
<name>A0A1H8SDS1_9HYPH</name>
<dbReference type="Pfam" id="PF00528">
    <property type="entry name" value="BPD_transp_1"/>
    <property type="match status" value="1"/>
</dbReference>
<organism evidence="11 13">
    <name type="scientific">Rhizobium tibeticum</name>
    <dbReference type="NCBI Taxonomy" id="501024"/>
    <lineage>
        <taxon>Bacteria</taxon>
        <taxon>Pseudomonadati</taxon>
        <taxon>Pseudomonadota</taxon>
        <taxon>Alphaproteobacteria</taxon>
        <taxon>Hyphomicrobiales</taxon>
        <taxon>Rhizobiaceae</taxon>
        <taxon>Rhizobium/Agrobacterium group</taxon>
        <taxon>Rhizobium</taxon>
    </lineage>
</organism>
<dbReference type="InterPro" id="IPR000515">
    <property type="entry name" value="MetI-like"/>
</dbReference>
<dbReference type="EMBL" id="FOCV01000024">
    <property type="protein sequence ID" value="SEO76656.1"/>
    <property type="molecule type" value="Genomic_DNA"/>
</dbReference>
<dbReference type="GO" id="GO:0005886">
    <property type="term" value="C:plasma membrane"/>
    <property type="evidence" value="ECO:0007669"/>
    <property type="project" value="UniProtKB-SubCell"/>
</dbReference>
<evidence type="ECO:0000259" key="10">
    <source>
        <dbReference type="PROSITE" id="PS50928"/>
    </source>
</evidence>
<dbReference type="AlphaFoldDB" id="A0A1H8SDS1"/>
<evidence type="ECO:0000256" key="9">
    <source>
        <dbReference type="RuleBase" id="RU363032"/>
    </source>
</evidence>
<keyword evidence="6" id="KW-0653">Protein transport</keyword>
<evidence type="ECO:0000313" key="12">
    <source>
        <dbReference type="EMBL" id="SEO76656.1"/>
    </source>
</evidence>
<feature type="transmembrane region" description="Helical" evidence="9">
    <location>
        <begin position="25"/>
        <end position="47"/>
    </location>
</feature>
<keyword evidence="5" id="KW-0571">Peptide transport</keyword>